<sequence>MKQLRPLIIGLPMLLAGCSTFSNFSWSSLSPFNWFGGAVTVKDAGVGGINAATPLDPQALNKALNGDYRLRSGMETHDGGIRSLYQGVKDNEVRLTVYGSAAGRVDRVVVTDKDVASEWGVKVGTRFSSLYGKAFGACRKSADEDQNGVICAAPQSAHVSYVFTGNWHGPDSLMPADDILKDWQVSQIVWQAGASQ</sequence>
<dbReference type="PROSITE" id="PS51257">
    <property type="entry name" value="PROKAR_LIPOPROTEIN"/>
    <property type="match status" value="1"/>
</dbReference>
<gene>
    <name evidence="1" type="ORF">ABK905_19205</name>
</gene>
<name>A0AAU7Q6Q1_9GAMM</name>
<dbReference type="Gene3D" id="2.60.460.10">
    <property type="entry name" value="protein yfey like domain"/>
    <property type="match status" value="1"/>
</dbReference>
<dbReference type="NCBIfam" id="NF007990">
    <property type="entry name" value="PRK10718.1"/>
    <property type="match status" value="1"/>
</dbReference>
<dbReference type="InterPro" id="IPR038714">
    <property type="entry name" value="YfeY-like_sf"/>
</dbReference>
<accession>A0AAU7Q6Q1</accession>
<dbReference type="EMBL" id="CP157947">
    <property type="protein sequence ID" value="XBS68719.1"/>
    <property type="molecule type" value="Genomic_DNA"/>
</dbReference>
<evidence type="ECO:0000313" key="1">
    <source>
        <dbReference type="EMBL" id="XBS68719.1"/>
    </source>
</evidence>
<organism evidence="1">
    <name type="scientific">Acerihabitans sp. KWT182</name>
    <dbReference type="NCBI Taxonomy" id="3157919"/>
    <lineage>
        <taxon>Bacteria</taxon>
        <taxon>Pseudomonadati</taxon>
        <taxon>Pseudomonadota</taxon>
        <taxon>Gammaproteobacteria</taxon>
        <taxon>Enterobacterales</taxon>
        <taxon>Pectobacteriaceae</taxon>
        <taxon>Acerihabitans</taxon>
    </lineage>
</organism>
<reference evidence="1" key="1">
    <citation type="submission" date="2024-06" db="EMBL/GenBank/DDBJ databases">
        <authorList>
            <person name="Coelho C."/>
            <person name="Bento M."/>
            <person name="Garcia E."/>
            <person name="Camelo A."/>
            <person name="Brandao I."/>
            <person name="Espirito Santo C."/>
            <person name="Trovao J."/>
            <person name="Verissimo A."/>
            <person name="Costa J."/>
            <person name="Tiago I."/>
        </authorList>
    </citation>
    <scope>NUCLEOTIDE SEQUENCE</scope>
    <source>
        <strain evidence="1">KWT182</strain>
    </source>
</reference>
<proteinExistence type="predicted"/>
<protein>
    <submittedName>
        <fullName evidence="1">RpoE-regulated lipoprotein</fullName>
    </submittedName>
</protein>
<dbReference type="AlphaFoldDB" id="A0AAU7Q6Q1"/>
<dbReference type="Pfam" id="PF06572">
    <property type="entry name" value="DUF1131"/>
    <property type="match status" value="1"/>
</dbReference>
<keyword evidence="1" id="KW-0449">Lipoprotein</keyword>
<dbReference type="InterPro" id="IPR010938">
    <property type="entry name" value="DUF1131"/>
</dbReference>